<accession>A0ABS3BZI9</accession>
<reference evidence="1 2" key="1">
    <citation type="submission" date="2021-03" db="EMBL/GenBank/DDBJ databases">
        <title>novel species isolated from a fishpond in China.</title>
        <authorList>
            <person name="Lu H."/>
            <person name="Cai Z."/>
        </authorList>
    </citation>
    <scope>NUCLEOTIDE SEQUENCE [LARGE SCALE GENOMIC DNA]</scope>
    <source>
        <strain evidence="1 2">H41</strain>
    </source>
</reference>
<evidence type="ECO:0000313" key="2">
    <source>
        <dbReference type="Proteomes" id="UP000664317"/>
    </source>
</evidence>
<protein>
    <submittedName>
        <fullName evidence="1">DUF4221 family protein</fullName>
    </submittedName>
</protein>
<organism evidence="1 2">
    <name type="scientific">Algoriphagus oliviformis</name>
    <dbReference type="NCBI Taxonomy" id="2811231"/>
    <lineage>
        <taxon>Bacteria</taxon>
        <taxon>Pseudomonadati</taxon>
        <taxon>Bacteroidota</taxon>
        <taxon>Cytophagia</taxon>
        <taxon>Cytophagales</taxon>
        <taxon>Cyclobacteriaceae</taxon>
        <taxon>Algoriphagus</taxon>
    </lineage>
</organism>
<dbReference type="RefSeq" id="WP_206577054.1">
    <property type="nucleotide sequence ID" value="NZ_JAFKCT010000001.1"/>
</dbReference>
<dbReference type="EMBL" id="JAFKCT010000001">
    <property type="protein sequence ID" value="MBN7810274.1"/>
    <property type="molecule type" value="Genomic_DNA"/>
</dbReference>
<gene>
    <name evidence="1" type="ORF">J0A68_04855</name>
</gene>
<keyword evidence="2" id="KW-1185">Reference proteome</keyword>
<dbReference type="Pfam" id="PF13970">
    <property type="entry name" value="DUF4221"/>
    <property type="match status" value="1"/>
</dbReference>
<dbReference type="PROSITE" id="PS51257">
    <property type="entry name" value="PROKAR_LIPOPROTEIN"/>
    <property type="match status" value="1"/>
</dbReference>
<sequence>MSKINPLFIFFALTLAFSCKQSETTTSPSWSLEPSGERIVLPIDVQTSNVSVGLQYVEADRPLLFNVNPNANSLQIFDLKDQKLEKEIRFEPEGDQGVKLGYFHVQSLDSIFVFPEMSPFVILSDTSATIKKRLRIELPQGYPMIFPHNSYYVSSPAVVGNELFVKVRADGRVTDFTQEKLDTIALLVAVDLETGASRLLPYGFPKDYLSEGLKQLEYSLVYRQGSVVASFMGDHRVFTTSPGSPDWETKDAASGFLDASMPTIAKDVDGRGFNQYFFAKSRYESLVYDPFRKVYYRFAFPTVEVESDEQLMALRSAPDAFVVMVLDEELRVLTERRFDGSTYLPSNFFVGEKGLHLSINHPDNPGNMEDSLAFELIKLEGN</sequence>
<proteinExistence type="predicted"/>
<comment type="caution">
    <text evidence="1">The sequence shown here is derived from an EMBL/GenBank/DDBJ whole genome shotgun (WGS) entry which is preliminary data.</text>
</comment>
<name>A0ABS3BZI9_9BACT</name>
<dbReference type="InterPro" id="IPR025316">
    <property type="entry name" value="DUF4221"/>
</dbReference>
<dbReference type="Proteomes" id="UP000664317">
    <property type="component" value="Unassembled WGS sequence"/>
</dbReference>
<evidence type="ECO:0000313" key="1">
    <source>
        <dbReference type="EMBL" id="MBN7810274.1"/>
    </source>
</evidence>